<protein>
    <submittedName>
        <fullName evidence="2">Molybdenum cofactor synthesis domain-containing protein</fullName>
    </submittedName>
</protein>
<dbReference type="EMBL" id="JACIIU010000017">
    <property type="protein sequence ID" value="MBB6262151.1"/>
    <property type="molecule type" value="Genomic_DNA"/>
</dbReference>
<dbReference type="InterPro" id="IPR056596">
    <property type="entry name" value="FLAD1_M"/>
</dbReference>
<proteinExistence type="predicted"/>
<gene>
    <name evidence="2" type="ORF">FHS77_002719</name>
</gene>
<reference evidence="2 3" key="1">
    <citation type="submission" date="2020-08" db="EMBL/GenBank/DDBJ databases">
        <title>Genomic Encyclopedia of Type Strains, Phase IV (KMG-IV): sequencing the most valuable type-strain genomes for metagenomic binning, comparative biology and taxonomic classification.</title>
        <authorList>
            <person name="Goeker M."/>
        </authorList>
    </citation>
    <scope>NUCLEOTIDE SEQUENCE [LARGE SCALE GENOMIC DNA]</scope>
    <source>
        <strain evidence="2 3">DSM 22336</strain>
    </source>
</reference>
<comment type="caution">
    <text evidence="2">The sequence shown here is derived from an EMBL/GenBank/DDBJ whole genome shotgun (WGS) entry which is preliminary data.</text>
</comment>
<keyword evidence="3" id="KW-1185">Reference proteome</keyword>
<dbReference type="AlphaFoldDB" id="A0A841M7B8"/>
<dbReference type="CDD" id="cd00885">
    <property type="entry name" value="cinA"/>
    <property type="match status" value="1"/>
</dbReference>
<sequence>MTTAHPDKTVKAAMLAIGDELLSGRTKDKNIGYLAEMMTEIGIDLTEVRIVPDDEARIIAAVNELRQQYQYLFTSGGIGPTHDDITADAISKAFEVPCIYDEKAMQMLAQNYQKRGLEFTESRKRMARMPQGAVHIDNPVSTAPGFQIGNVYVMAGVPSVFEAMLHNVIPTLETGKKLLSESVDCPFGEGVIGIPLSAIQEKHANTIIGSYPSFKNGSFSTQLVVRGHELSEIKAAMRDIENMLADLTANHAQ</sequence>
<dbReference type="PANTHER" id="PTHR13939">
    <property type="entry name" value="NICOTINAMIDE-NUCLEOTIDE AMIDOHYDROLASE PNCC"/>
    <property type="match status" value="1"/>
</dbReference>
<feature type="domain" description="MoaB/Mog" evidence="1">
    <location>
        <begin position="13"/>
        <end position="175"/>
    </location>
</feature>
<dbReference type="InterPro" id="IPR050101">
    <property type="entry name" value="CinA"/>
</dbReference>
<dbReference type="Gene3D" id="3.40.980.10">
    <property type="entry name" value="MoaB/Mog-like domain"/>
    <property type="match status" value="1"/>
</dbReference>
<evidence type="ECO:0000313" key="2">
    <source>
        <dbReference type="EMBL" id="MBB6262151.1"/>
    </source>
</evidence>
<dbReference type="SUPFAM" id="SSF53218">
    <property type="entry name" value="Molybdenum cofactor biosynthesis proteins"/>
    <property type="match status" value="1"/>
</dbReference>
<dbReference type="Pfam" id="PF24102">
    <property type="entry name" value="FLAD1_M"/>
    <property type="match status" value="1"/>
</dbReference>
<name>A0A841M7B8_9HYPH</name>
<dbReference type="Pfam" id="PF00994">
    <property type="entry name" value="MoCF_biosynth"/>
    <property type="match status" value="1"/>
</dbReference>
<evidence type="ECO:0000259" key="1">
    <source>
        <dbReference type="SMART" id="SM00852"/>
    </source>
</evidence>
<evidence type="ECO:0000313" key="3">
    <source>
        <dbReference type="Proteomes" id="UP000555393"/>
    </source>
</evidence>
<accession>A0A841M7B8</accession>
<dbReference type="SMART" id="SM00852">
    <property type="entry name" value="MoCF_biosynth"/>
    <property type="match status" value="1"/>
</dbReference>
<dbReference type="InterPro" id="IPR001453">
    <property type="entry name" value="MoaB/Mog_dom"/>
</dbReference>
<dbReference type="InterPro" id="IPR036425">
    <property type="entry name" value="MoaB/Mog-like_dom_sf"/>
</dbReference>
<organism evidence="2 3">
    <name type="scientific">Paenochrobactrum gallinarii</name>
    <dbReference type="NCBI Taxonomy" id="643673"/>
    <lineage>
        <taxon>Bacteria</taxon>
        <taxon>Pseudomonadati</taxon>
        <taxon>Pseudomonadota</taxon>
        <taxon>Alphaproteobacteria</taxon>
        <taxon>Hyphomicrobiales</taxon>
        <taxon>Brucellaceae</taxon>
        <taxon>Paenochrobactrum</taxon>
    </lineage>
</organism>
<dbReference type="PANTHER" id="PTHR13939:SF0">
    <property type="entry name" value="NMN AMIDOHYDROLASE-LIKE PROTEIN YFAY"/>
    <property type="match status" value="1"/>
</dbReference>
<dbReference type="Proteomes" id="UP000555393">
    <property type="component" value="Unassembled WGS sequence"/>
</dbReference>